<dbReference type="NCBIfam" id="TIGR01256">
    <property type="entry name" value="modA"/>
    <property type="match status" value="1"/>
</dbReference>
<dbReference type="GO" id="GO:0046872">
    <property type="term" value="F:metal ion binding"/>
    <property type="evidence" value="ECO:0007669"/>
    <property type="project" value="UniProtKB-KW"/>
</dbReference>
<sequence>MGVLVGSIVSKIAKLLTVFLLTFNCLPVSAETITIAVASNFRATMNEIISAFEAEIGHEVRVSYGSSGRFYAQINNGAPFDVFFSADQEKPALLDAQNALASNRFTYAIGALALWSKSPGLPLEQAELLRQGNFNKLSMANPRLAPYGIAALEVLTSLGLEESTRDKWVQGESITQAFQFVDSENADLGFVALSQIMQDGVSSEGSVWLIPPELYKPIKQDAVLLARGEGNQGAMDFLNYVQSERVKMIIQSYGYQVE</sequence>
<feature type="binding site" evidence="4">
    <location>
        <position position="174"/>
    </location>
    <ligand>
        <name>molybdate</name>
        <dbReference type="ChEBI" id="CHEBI:36264"/>
    </ligand>
</feature>
<evidence type="ECO:0000256" key="2">
    <source>
        <dbReference type="ARBA" id="ARBA00022723"/>
    </source>
</evidence>
<dbReference type="CDD" id="cd13539">
    <property type="entry name" value="PBP2_AvModA"/>
    <property type="match status" value="1"/>
</dbReference>
<dbReference type="PIRSF" id="PIRSF004846">
    <property type="entry name" value="ModA"/>
    <property type="match status" value="1"/>
</dbReference>
<dbReference type="Proteomes" id="UP000228987">
    <property type="component" value="Unassembled WGS sequence"/>
</dbReference>
<evidence type="ECO:0000256" key="3">
    <source>
        <dbReference type="ARBA" id="ARBA00022729"/>
    </source>
</evidence>
<dbReference type="InterPro" id="IPR050682">
    <property type="entry name" value="ModA/WtpA"/>
</dbReference>
<dbReference type="InterPro" id="IPR044084">
    <property type="entry name" value="AvModA-like_subst-bd"/>
</dbReference>
<name>A0A2A5CH33_9GAMM</name>
<proteinExistence type="inferred from homology"/>
<dbReference type="Pfam" id="PF13531">
    <property type="entry name" value="SBP_bac_11"/>
    <property type="match status" value="1"/>
</dbReference>
<evidence type="ECO:0000313" key="6">
    <source>
        <dbReference type="Proteomes" id="UP000228987"/>
    </source>
</evidence>
<dbReference type="AlphaFoldDB" id="A0A2A5CH33"/>
<dbReference type="EMBL" id="NVWI01000002">
    <property type="protein sequence ID" value="PCJ42696.1"/>
    <property type="molecule type" value="Genomic_DNA"/>
</dbReference>
<dbReference type="GO" id="GO:0030973">
    <property type="term" value="F:molybdate ion binding"/>
    <property type="evidence" value="ECO:0007669"/>
    <property type="project" value="InterPro"/>
</dbReference>
<dbReference type="InterPro" id="IPR005950">
    <property type="entry name" value="ModA"/>
</dbReference>
<keyword evidence="4" id="KW-0500">Molybdenum</keyword>
<evidence type="ECO:0000256" key="4">
    <source>
        <dbReference type="PIRSR" id="PIRSR004846-1"/>
    </source>
</evidence>
<keyword evidence="3" id="KW-0732">Signal</keyword>
<accession>A0A2A5CH33</accession>
<feature type="binding site" evidence="4">
    <location>
        <position position="67"/>
    </location>
    <ligand>
        <name>molybdate</name>
        <dbReference type="ChEBI" id="CHEBI:36264"/>
    </ligand>
</feature>
<dbReference type="PANTHER" id="PTHR30632">
    <property type="entry name" value="MOLYBDATE-BINDING PERIPLASMIC PROTEIN"/>
    <property type="match status" value="1"/>
</dbReference>
<comment type="similarity">
    <text evidence="1">Belongs to the bacterial solute-binding protein ModA family.</text>
</comment>
<comment type="caution">
    <text evidence="5">The sequence shown here is derived from an EMBL/GenBank/DDBJ whole genome shotgun (WGS) entry which is preliminary data.</text>
</comment>
<protein>
    <submittedName>
        <fullName evidence="5">Molybdate ABC transporter substrate-binding protein</fullName>
    </submittedName>
</protein>
<gene>
    <name evidence="5" type="primary">modA</name>
    <name evidence="5" type="ORF">COA71_04110</name>
</gene>
<dbReference type="SUPFAM" id="SSF53850">
    <property type="entry name" value="Periplasmic binding protein-like II"/>
    <property type="match status" value="1"/>
</dbReference>
<dbReference type="Gene3D" id="3.40.190.10">
    <property type="entry name" value="Periplasmic binding protein-like II"/>
    <property type="match status" value="2"/>
</dbReference>
<evidence type="ECO:0000313" key="5">
    <source>
        <dbReference type="EMBL" id="PCJ42696.1"/>
    </source>
</evidence>
<dbReference type="GO" id="GO:0015689">
    <property type="term" value="P:molybdate ion transport"/>
    <property type="evidence" value="ECO:0007669"/>
    <property type="project" value="InterPro"/>
</dbReference>
<reference evidence="6" key="1">
    <citation type="submission" date="2017-08" db="EMBL/GenBank/DDBJ databases">
        <title>A dynamic microbial community with high functional redundancy inhabits the cold, oxic subseafloor aquifer.</title>
        <authorList>
            <person name="Tully B.J."/>
            <person name="Wheat C.G."/>
            <person name="Glazer B.T."/>
            <person name="Huber J.A."/>
        </authorList>
    </citation>
    <scope>NUCLEOTIDE SEQUENCE [LARGE SCALE GENOMIC DNA]</scope>
</reference>
<keyword evidence="2 4" id="KW-0479">Metal-binding</keyword>
<dbReference type="PANTHER" id="PTHR30632:SF14">
    <property type="entry name" value="TUNGSTATE_MOLYBDATE_CHROMATE-BINDING PROTEIN MODA"/>
    <property type="match status" value="1"/>
</dbReference>
<evidence type="ECO:0000256" key="1">
    <source>
        <dbReference type="ARBA" id="ARBA00009175"/>
    </source>
</evidence>
<organism evidence="5 6">
    <name type="scientific">SAR86 cluster bacterium</name>
    <dbReference type="NCBI Taxonomy" id="2030880"/>
    <lineage>
        <taxon>Bacteria</taxon>
        <taxon>Pseudomonadati</taxon>
        <taxon>Pseudomonadota</taxon>
        <taxon>Gammaproteobacteria</taxon>
        <taxon>SAR86 cluster</taxon>
    </lineage>
</organism>